<feature type="compositionally biased region" description="Polar residues" evidence="1">
    <location>
        <begin position="24"/>
        <end position="51"/>
    </location>
</feature>
<organism evidence="3 4">
    <name type="scientific">Ascobolus immersus RN42</name>
    <dbReference type="NCBI Taxonomy" id="1160509"/>
    <lineage>
        <taxon>Eukaryota</taxon>
        <taxon>Fungi</taxon>
        <taxon>Dikarya</taxon>
        <taxon>Ascomycota</taxon>
        <taxon>Pezizomycotina</taxon>
        <taxon>Pezizomycetes</taxon>
        <taxon>Pezizales</taxon>
        <taxon>Ascobolaceae</taxon>
        <taxon>Ascobolus</taxon>
    </lineage>
</organism>
<keyword evidence="2" id="KW-0472">Membrane</keyword>
<dbReference type="EMBL" id="ML119834">
    <property type="protein sequence ID" value="RPA73091.1"/>
    <property type="molecule type" value="Genomic_DNA"/>
</dbReference>
<evidence type="ECO:0000256" key="1">
    <source>
        <dbReference type="SAM" id="MobiDB-lite"/>
    </source>
</evidence>
<evidence type="ECO:0000313" key="3">
    <source>
        <dbReference type="EMBL" id="RPA73091.1"/>
    </source>
</evidence>
<protein>
    <submittedName>
        <fullName evidence="3">Uncharacterized protein</fullName>
    </submittedName>
</protein>
<keyword evidence="2" id="KW-0812">Transmembrane</keyword>
<dbReference type="AlphaFoldDB" id="A0A3N4HLY0"/>
<proteinExistence type="predicted"/>
<evidence type="ECO:0000313" key="4">
    <source>
        <dbReference type="Proteomes" id="UP000275078"/>
    </source>
</evidence>
<name>A0A3N4HLY0_ASCIM</name>
<gene>
    <name evidence="3" type="ORF">BJ508DRAFT_334430</name>
</gene>
<dbReference type="Proteomes" id="UP000275078">
    <property type="component" value="Unassembled WGS sequence"/>
</dbReference>
<feature type="region of interest" description="Disordered" evidence="1">
    <location>
        <begin position="17"/>
        <end position="67"/>
    </location>
</feature>
<evidence type="ECO:0000256" key="2">
    <source>
        <dbReference type="SAM" id="Phobius"/>
    </source>
</evidence>
<reference evidence="3 4" key="1">
    <citation type="journal article" date="2018" name="Nat. Ecol. Evol.">
        <title>Pezizomycetes genomes reveal the molecular basis of ectomycorrhizal truffle lifestyle.</title>
        <authorList>
            <person name="Murat C."/>
            <person name="Payen T."/>
            <person name="Noel B."/>
            <person name="Kuo A."/>
            <person name="Morin E."/>
            <person name="Chen J."/>
            <person name="Kohler A."/>
            <person name="Krizsan K."/>
            <person name="Balestrini R."/>
            <person name="Da Silva C."/>
            <person name="Montanini B."/>
            <person name="Hainaut M."/>
            <person name="Levati E."/>
            <person name="Barry K.W."/>
            <person name="Belfiori B."/>
            <person name="Cichocki N."/>
            <person name="Clum A."/>
            <person name="Dockter R.B."/>
            <person name="Fauchery L."/>
            <person name="Guy J."/>
            <person name="Iotti M."/>
            <person name="Le Tacon F."/>
            <person name="Lindquist E.A."/>
            <person name="Lipzen A."/>
            <person name="Malagnac F."/>
            <person name="Mello A."/>
            <person name="Molinier V."/>
            <person name="Miyauchi S."/>
            <person name="Poulain J."/>
            <person name="Riccioni C."/>
            <person name="Rubini A."/>
            <person name="Sitrit Y."/>
            <person name="Splivallo R."/>
            <person name="Traeger S."/>
            <person name="Wang M."/>
            <person name="Zifcakova L."/>
            <person name="Wipf D."/>
            <person name="Zambonelli A."/>
            <person name="Paolocci F."/>
            <person name="Nowrousian M."/>
            <person name="Ottonello S."/>
            <person name="Baldrian P."/>
            <person name="Spatafora J.W."/>
            <person name="Henrissat B."/>
            <person name="Nagy L.G."/>
            <person name="Aury J.M."/>
            <person name="Wincker P."/>
            <person name="Grigoriev I.V."/>
            <person name="Bonfante P."/>
            <person name="Martin F.M."/>
        </authorList>
    </citation>
    <scope>NUCLEOTIDE SEQUENCE [LARGE SCALE GENOMIC DNA]</scope>
    <source>
        <strain evidence="3 4">RN42</strain>
    </source>
</reference>
<keyword evidence="4" id="KW-1185">Reference proteome</keyword>
<accession>A0A3N4HLY0</accession>
<keyword evidence="2" id="KW-1133">Transmembrane helix</keyword>
<sequence length="210" mass="24709">MALGPVSLIHRYLLSQPKQPPNILRNTSNSRHPTTEQTPISKSSRSNTTINYKDPSPQPHNTTPPRFNPTMFAISRRILSRNPLIRPSLLARNPAIHSSILANHHPHLHHQFRHLTDKRVRKARFWYYSRKGYYLWWILFTLYFHMAFSCLESRMFPEWVRESAGKVRRYFTIAKDREEEKKVGEAASGVKDREEEKKIGEADVHVVKTW</sequence>
<feature type="transmembrane region" description="Helical" evidence="2">
    <location>
        <begin position="134"/>
        <end position="151"/>
    </location>
</feature>